<dbReference type="GO" id="GO:0043386">
    <property type="term" value="P:mycotoxin biosynthetic process"/>
    <property type="evidence" value="ECO:0007669"/>
    <property type="project" value="UniProtKB-ARBA"/>
</dbReference>
<evidence type="ECO:0000313" key="2">
    <source>
        <dbReference type="EMBL" id="KAJ5094592.1"/>
    </source>
</evidence>
<comment type="caution">
    <text evidence="2">The sequence shown here is derived from an EMBL/GenBank/DDBJ whole genome shotgun (WGS) entry which is preliminary data.</text>
</comment>
<dbReference type="GO" id="GO:0004497">
    <property type="term" value="F:monooxygenase activity"/>
    <property type="evidence" value="ECO:0007669"/>
    <property type="project" value="InterPro"/>
</dbReference>
<protein>
    <submittedName>
        <fullName evidence="2">Cytochrome P450</fullName>
    </submittedName>
</protein>
<keyword evidence="3" id="KW-1185">Reference proteome</keyword>
<proteinExistence type="inferred from homology"/>
<dbReference type="InterPro" id="IPR050121">
    <property type="entry name" value="Cytochrome_P450_monoxygenase"/>
</dbReference>
<evidence type="ECO:0000313" key="3">
    <source>
        <dbReference type="Proteomes" id="UP001149165"/>
    </source>
</evidence>
<dbReference type="Gene3D" id="1.10.630.10">
    <property type="entry name" value="Cytochrome P450"/>
    <property type="match status" value="1"/>
</dbReference>
<dbReference type="GO" id="GO:0016705">
    <property type="term" value="F:oxidoreductase activity, acting on paired donors, with incorporation or reduction of molecular oxygen"/>
    <property type="evidence" value="ECO:0007669"/>
    <property type="project" value="InterPro"/>
</dbReference>
<comment type="similarity">
    <text evidence="1">Belongs to the cytochrome P450 family.</text>
</comment>
<evidence type="ECO:0000256" key="1">
    <source>
        <dbReference type="ARBA" id="ARBA00010617"/>
    </source>
</evidence>
<dbReference type="Proteomes" id="UP001149165">
    <property type="component" value="Unassembled WGS sequence"/>
</dbReference>
<gene>
    <name evidence="2" type="ORF">N7456_010453</name>
</gene>
<name>A0A9W9K732_9EURO</name>
<dbReference type="EMBL" id="JAPQKH010000006">
    <property type="protein sequence ID" value="KAJ5094592.1"/>
    <property type="molecule type" value="Genomic_DNA"/>
</dbReference>
<dbReference type="GO" id="GO:0020037">
    <property type="term" value="F:heme binding"/>
    <property type="evidence" value="ECO:0007669"/>
    <property type="project" value="InterPro"/>
</dbReference>
<dbReference type="InterPro" id="IPR036396">
    <property type="entry name" value="Cyt_P450_sf"/>
</dbReference>
<dbReference type="Pfam" id="PF00067">
    <property type="entry name" value="p450"/>
    <property type="match status" value="1"/>
</dbReference>
<reference evidence="2" key="2">
    <citation type="journal article" date="2023" name="IMA Fungus">
        <title>Comparative genomic study of the Penicillium genus elucidates a diverse pangenome and 15 lateral gene transfer events.</title>
        <authorList>
            <person name="Petersen C."/>
            <person name="Sorensen T."/>
            <person name="Nielsen M.R."/>
            <person name="Sondergaard T.E."/>
            <person name="Sorensen J.L."/>
            <person name="Fitzpatrick D.A."/>
            <person name="Frisvad J.C."/>
            <person name="Nielsen K.L."/>
        </authorList>
    </citation>
    <scope>NUCLEOTIDE SEQUENCE</scope>
    <source>
        <strain evidence="2">IBT 30069</strain>
    </source>
</reference>
<accession>A0A9W9K732</accession>
<dbReference type="GO" id="GO:0005506">
    <property type="term" value="F:iron ion binding"/>
    <property type="evidence" value="ECO:0007669"/>
    <property type="project" value="InterPro"/>
</dbReference>
<organism evidence="2 3">
    <name type="scientific">Penicillium angulare</name>
    <dbReference type="NCBI Taxonomy" id="116970"/>
    <lineage>
        <taxon>Eukaryota</taxon>
        <taxon>Fungi</taxon>
        <taxon>Dikarya</taxon>
        <taxon>Ascomycota</taxon>
        <taxon>Pezizomycotina</taxon>
        <taxon>Eurotiomycetes</taxon>
        <taxon>Eurotiomycetidae</taxon>
        <taxon>Eurotiales</taxon>
        <taxon>Aspergillaceae</taxon>
        <taxon>Penicillium</taxon>
    </lineage>
</organism>
<sequence>MLEQIANFSNLLSILAKEDSINLMPTCRALEADIVCYNDQRCRQELTGNPTARFAFGSPIGAIDSLKLGSELNIIKENDLKSSKMPLYTKFPFATRLYYHLAERIYDILGYDISLVATSRWFEQWSNQQLTTSLDSEKRNGLSFLAAMAGSRISTQSALSEAKEMLGPGTDTTSATLAHILWALSLNQSLQNTLVSELENLKWPTDMTALESIPLLVACVKEGIRWTGAAAAMLPRIVPRGGTLFDGQYLPKGVLKEYHIHPGSEFPHKADVEATLPPRREWVAAVPTGQLRVCFRSRSSATNK</sequence>
<dbReference type="AlphaFoldDB" id="A0A9W9K732"/>
<dbReference type="InterPro" id="IPR001128">
    <property type="entry name" value="Cyt_P450"/>
</dbReference>
<dbReference type="SUPFAM" id="SSF48264">
    <property type="entry name" value="Cytochrome P450"/>
    <property type="match status" value="1"/>
</dbReference>
<reference evidence="2" key="1">
    <citation type="submission" date="2022-11" db="EMBL/GenBank/DDBJ databases">
        <authorList>
            <person name="Petersen C."/>
        </authorList>
    </citation>
    <scope>NUCLEOTIDE SEQUENCE</scope>
    <source>
        <strain evidence="2">IBT 30069</strain>
    </source>
</reference>
<dbReference type="PANTHER" id="PTHR24305">
    <property type="entry name" value="CYTOCHROME P450"/>
    <property type="match status" value="1"/>
</dbReference>
<dbReference type="PANTHER" id="PTHR24305:SF166">
    <property type="entry name" value="CYTOCHROME P450 12A4, MITOCHONDRIAL-RELATED"/>
    <property type="match status" value="1"/>
</dbReference>
<dbReference type="OrthoDB" id="3945418at2759"/>